<dbReference type="InterPro" id="IPR016161">
    <property type="entry name" value="Ald_DH/histidinol_DH"/>
</dbReference>
<name>A0AAJ1X2M9_9ACTN</name>
<evidence type="ECO:0000256" key="2">
    <source>
        <dbReference type="ARBA" id="ARBA00023002"/>
    </source>
</evidence>
<dbReference type="Pfam" id="PF00171">
    <property type="entry name" value="Aldedh"/>
    <property type="match status" value="1"/>
</dbReference>
<dbReference type="GO" id="GO:0004777">
    <property type="term" value="F:succinate-semialdehyde dehydrogenase (NAD+) activity"/>
    <property type="evidence" value="ECO:0007669"/>
    <property type="project" value="TreeGrafter"/>
</dbReference>
<keyword evidence="2" id="KW-0560">Oxidoreductase</keyword>
<comment type="caution">
    <text evidence="4">The sequence shown here is derived from an EMBL/GenBank/DDBJ whole genome shotgun (WGS) entry which is preliminary data.</text>
</comment>
<reference evidence="4" key="1">
    <citation type="submission" date="2023-07" db="EMBL/GenBank/DDBJ databases">
        <title>Functional and genomic diversity of the sorghum phyllosphere microbiome.</title>
        <authorList>
            <person name="Shade A."/>
        </authorList>
    </citation>
    <scope>NUCLEOTIDE SEQUENCE</scope>
    <source>
        <strain evidence="4">SORGH_AS_1067</strain>
    </source>
</reference>
<dbReference type="InterPro" id="IPR016162">
    <property type="entry name" value="Ald_DH_N"/>
</dbReference>
<dbReference type="RefSeq" id="WP_307201664.1">
    <property type="nucleotide sequence ID" value="NZ_JAUTAN010000001.1"/>
</dbReference>
<dbReference type="InterPro" id="IPR016163">
    <property type="entry name" value="Ald_DH_C"/>
</dbReference>
<dbReference type="InterPro" id="IPR050740">
    <property type="entry name" value="Aldehyde_DH_Superfamily"/>
</dbReference>
<dbReference type="PANTHER" id="PTHR43353">
    <property type="entry name" value="SUCCINATE-SEMIALDEHYDE DEHYDROGENASE, MITOCHONDRIAL"/>
    <property type="match status" value="1"/>
</dbReference>
<dbReference type="Proteomes" id="UP001239215">
    <property type="component" value="Unassembled WGS sequence"/>
</dbReference>
<dbReference type="EMBL" id="JAUTAN010000001">
    <property type="protein sequence ID" value="MDQ1105454.1"/>
    <property type="molecule type" value="Genomic_DNA"/>
</dbReference>
<dbReference type="FunFam" id="3.40.309.10:FF:000009">
    <property type="entry name" value="Aldehyde dehydrogenase A"/>
    <property type="match status" value="1"/>
</dbReference>
<gene>
    <name evidence="4" type="ORF">QE405_002738</name>
</gene>
<proteinExistence type="inferred from homology"/>
<evidence type="ECO:0000256" key="1">
    <source>
        <dbReference type="ARBA" id="ARBA00009986"/>
    </source>
</evidence>
<dbReference type="FunFam" id="3.40.605.10:FF:000007">
    <property type="entry name" value="NAD/NADP-dependent betaine aldehyde dehydrogenase"/>
    <property type="match status" value="1"/>
</dbReference>
<evidence type="ECO:0000259" key="3">
    <source>
        <dbReference type="Pfam" id="PF00171"/>
    </source>
</evidence>
<evidence type="ECO:0000313" key="5">
    <source>
        <dbReference type="Proteomes" id="UP001239215"/>
    </source>
</evidence>
<dbReference type="InterPro" id="IPR015590">
    <property type="entry name" value="Aldehyde_DH_dom"/>
</dbReference>
<sequence>MSIVHDVDLFVGGEWLAAGERVPATSPATGELIAEVSQGGRVHVARAVASASTAFDKWSRTNVHERAALLHRLADICLERKEELARALTLDQGKALYAEAYHEVDDLVGYWRGAAEDAIRLAGDLPSTMLTGSRVLVERRPVGVVGVITPWNWPYTMPAQIIAPALAVGNAVVWVPAPSTTYCSAVLMRCIEAAGLPAGAVNFVPGPGPVVGDELAGHPDVAAIAFVGSTATGYAVGRRAAGKIQILEMGNNGPMVVMDDADLGRAVEGAIVGCFLNAGQSCAAAERILVHRDVADEFALRLTEATHKDVSLGDPFDPETTMGPLNNEGVAAKMEHHVEDAIARGATLVHGGTARSDLPTSLYWAPTILTGVARDSVVAQEETFGPIAPIIPVDSLEDAIALTNALPYGLMASIYTRDYAKGLRYADSVKAAWVNINESSNHWEPQLPFGGGAGTHSGTGRVGGRYVLESLTQTRTVVLGGLSS</sequence>
<dbReference type="GO" id="GO:0009450">
    <property type="term" value="P:gamma-aminobutyric acid catabolic process"/>
    <property type="evidence" value="ECO:0007669"/>
    <property type="project" value="TreeGrafter"/>
</dbReference>
<protein>
    <submittedName>
        <fullName evidence="4">Acyl-CoA reductase-like NAD-dependent aldehyde dehydrogenase</fullName>
    </submittedName>
</protein>
<dbReference type="SUPFAM" id="SSF53720">
    <property type="entry name" value="ALDH-like"/>
    <property type="match status" value="1"/>
</dbReference>
<dbReference type="AlphaFoldDB" id="A0AAJ1X2M9"/>
<organism evidence="4 5">
    <name type="scientific">Nocardioides zeae</name>
    <dbReference type="NCBI Taxonomy" id="1457234"/>
    <lineage>
        <taxon>Bacteria</taxon>
        <taxon>Bacillati</taxon>
        <taxon>Actinomycetota</taxon>
        <taxon>Actinomycetes</taxon>
        <taxon>Propionibacteriales</taxon>
        <taxon>Nocardioidaceae</taxon>
        <taxon>Nocardioides</taxon>
    </lineage>
</organism>
<dbReference type="PANTHER" id="PTHR43353:SF5">
    <property type="entry name" value="SUCCINATE-SEMIALDEHYDE DEHYDROGENASE, MITOCHONDRIAL"/>
    <property type="match status" value="1"/>
</dbReference>
<feature type="domain" description="Aldehyde dehydrogenase" evidence="3">
    <location>
        <begin position="19"/>
        <end position="477"/>
    </location>
</feature>
<evidence type="ECO:0000313" key="4">
    <source>
        <dbReference type="EMBL" id="MDQ1105454.1"/>
    </source>
</evidence>
<dbReference type="PROSITE" id="PS00070">
    <property type="entry name" value="ALDEHYDE_DEHYDR_CYS"/>
    <property type="match status" value="1"/>
</dbReference>
<comment type="similarity">
    <text evidence="1">Belongs to the aldehyde dehydrogenase family.</text>
</comment>
<accession>A0AAJ1X2M9</accession>
<dbReference type="Gene3D" id="3.40.309.10">
    <property type="entry name" value="Aldehyde Dehydrogenase, Chain A, domain 2"/>
    <property type="match status" value="1"/>
</dbReference>
<dbReference type="Gene3D" id="3.40.605.10">
    <property type="entry name" value="Aldehyde Dehydrogenase, Chain A, domain 1"/>
    <property type="match status" value="1"/>
</dbReference>
<dbReference type="InterPro" id="IPR016160">
    <property type="entry name" value="Ald_DH_CS_CYS"/>
</dbReference>